<name>A0A914S2J7_PAREQ</name>
<feature type="compositionally biased region" description="Low complexity" evidence="1">
    <location>
        <begin position="1"/>
        <end position="15"/>
    </location>
</feature>
<sequence>MCGSTTTSIMSSSISPERKNSLGDVSADPSSVVAKLAIPNIS</sequence>
<dbReference type="Proteomes" id="UP000887564">
    <property type="component" value="Unplaced"/>
</dbReference>
<feature type="region of interest" description="Disordered" evidence="1">
    <location>
        <begin position="1"/>
        <end position="29"/>
    </location>
</feature>
<dbReference type="AlphaFoldDB" id="A0A914S2J7"/>
<evidence type="ECO:0000313" key="2">
    <source>
        <dbReference type="Proteomes" id="UP000887564"/>
    </source>
</evidence>
<organism evidence="2 3">
    <name type="scientific">Parascaris equorum</name>
    <name type="common">Equine roundworm</name>
    <dbReference type="NCBI Taxonomy" id="6256"/>
    <lineage>
        <taxon>Eukaryota</taxon>
        <taxon>Metazoa</taxon>
        <taxon>Ecdysozoa</taxon>
        <taxon>Nematoda</taxon>
        <taxon>Chromadorea</taxon>
        <taxon>Rhabditida</taxon>
        <taxon>Spirurina</taxon>
        <taxon>Ascaridomorpha</taxon>
        <taxon>Ascaridoidea</taxon>
        <taxon>Ascarididae</taxon>
        <taxon>Parascaris</taxon>
    </lineage>
</organism>
<reference evidence="3" key="1">
    <citation type="submission" date="2022-11" db="UniProtKB">
        <authorList>
            <consortium name="WormBaseParasite"/>
        </authorList>
    </citation>
    <scope>IDENTIFICATION</scope>
</reference>
<keyword evidence="2" id="KW-1185">Reference proteome</keyword>
<protein>
    <submittedName>
        <fullName evidence="3">Uncharacterized protein</fullName>
    </submittedName>
</protein>
<evidence type="ECO:0000313" key="3">
    <source>
        <dbReference type="WBParaSite" id="PEQ_0001282301-mRNA-1"/>
    </source>
</evidence>
<dbReference type="WBParaSite" id="PEQ_0001282301-mRNA-1">
    <property type="protein sequence ID" value="PEQ_0001282301-mRNA-1"/>
    <property type="gene ID" value="PEQ_0001282301"/>
</dbReference>
<evidence type="ECO:0000256" key="1">
    <source>
        <dbReference type="SAM" id="MobiDB-lite"/>
    </source>
</evidence>
<proteinExistence type="predicted"/>
<accession>A0A914S2J7</accession>